<gene>
    <name evidence="3" type="ORF">F8568_037970</name>
</gene>
<dbReference type="InterPro" id="IPR047137">
    <property type="entry name" value="ORF3"/>
</dbReference>
<proteinExistence type="predicted"/>
<dbReference type="InterPro" id="IPR023393">
    <property type="entry name" value="START-like_dom_sf"/>
</dbReference>
<feature type="region of interest" description="Disordered" evidence="1">
    <location>
        <begin position="97"/>
        <end position="130"/>
    </location>
</feature>
<evidence type="ECO:0000313" key="4">
    <source>
        <dbReference type="Proteomes" id="UP000462055"/>
    </source>
</evidence>
<name>A0A6I4MJL1_9ACTN</name>
<dbReference type="EMBL" id="WBMS02000045">
    <property type="protein sequence ID" value="MWA06042.1"/>
    <property type="molecule type" value="Genomic_DNA"/>
</dbReference>
<organism evidence="3 4">
    <name type="scientific">Actinomadura physcomitrii</name>
    <dbReference type="NCBI Taxonomy" id="2650748"/>
    <lineage>
        <taxon>Bacteria</taxon>
        <taxon>Bacillati</taxon>
        <taxon>Actinomycetota</taxon>
        <taxon>Actinomycetes</taxon>
        <taxon>Streptosporangiales</taxon>
        <taxon>Thermomonosporaceae</taxon>
        <taxon>Actinomadura</taxon>
    </lineage>
</organism>
<dbReference type="Gene3D" id="3.30.530.20">
    <property type="match status" value="1"/>
</dbReference>
<evidence type="ECO:0000259" key="2">
    <source>
        <dbReference type="Pfam" id="PF03364"/>
    </source>
</evidence>
<feature type="compositionally biased region" description="Low complexity" evidence="1">
    <location>
        <begin position="97"/>
        <end position="115"/>
    </location>
</feature>
<dbReference type="Pfam" id="PF03364">
    <property type="entry name" value="Polyketide_cyc"/>
    <property type="match status" value="1"/>
</dbReference>
<dbReference type="PANTHER" id="PTHR33824">
    <property type="entry name" value="POLYKETIDE CYCLASE/DEHYDRASE AND LIPID TRANSPORT SUPERFAMILY PROTEIN"/>
    <property type="match status" value="1"/>
</dbReference>
<dbReference type="Proteomes" id="UP000462055">
    <property type="component" value="Unassembled WGS sequence"/>
</dbReference>
<keyword evidence="4" id="KW-1185">Reference proteome</keyword>
<feature type="compositionally biased region" description="Basic and acidic residues" evidence="1">
    <location>
        <begin position="117"/>
        <end position="130"/>
    </location>
</feature>
<feature type="domain" description="Coenzyme Q-binding protein COQ10 START" evidence="2">
    <location>
        <begin position="32"/>
        <end position="104"/>
    </location>
</feature>
<sequence length="130" mass="14716">MTGARRRVRKRPRIFGGGRRGGPVNIVERIDVGAPCRLVYDQWTRFEDFPSFMKKVVGVDQPSDERLDWKARIFWSSRTWRSTIVEQVPDRHIVWRSAAAKGGSGSNSSGSSKSSRGSKDAAKEEEYEKA</sequence>
<accession>A0A6I4MJL1</accession>
<dbReference type="AlphaFoldDB" id="A0A6I4MJL1"/>
<dbReference type="SUPFAM" id="SSF55961">
    <property type="entry name" value="Bet v1-like"/>
    <property type="match status" value="1"/>
</dbReference>
<dbReference type="InterPro" id="IPR005031">
    <property type="entry name" value="COQ10_START"/>
</dbReference>
<dbReference type="PANTHER" id="PTHR33824:SF7">
    <property type="entry name" value="POLYKETIDE CYCLASE_DEHYDRASE AND LIPID TRANSPORT SUPERFAMILY PROTEIN"/>
    <property type="match status" value="1"/>
</dbReference>
<evidence type="ECO:0000256" key="1">
    <source>
        <dbReference type="SAM" id="MobiDB-lite"/>
    </source>
</evidence>
<evidence type="ECO:0000313" key="3">
    <source>
        <dbReference type="EMBL" id="MWA06042.1"/>
    </source>
</evidence>
<reference evidence="3" key="1">
    <citation type="submission" date="2019-12" db="EMBL/GenBank/DDBJ databases">
        <title>Actinomadura physcomitrii sp. nov., a novel actinomycete isolated from moss [Physcomitrium sphaericum (Ludw) Fuernr].</title>
        <authorList>
            <person name="Zhuang X."/>
        </authorList>
    </citation>
    <scope>NUCLEOTIDE SEQUENCE [LARGE SCALE GENOMIC DNA]</scope>
    <source>
        <strain evidence="3">LD22</strain>
    </source>
</reference>
<protein>
    <recommendedName>
        <fullName evidence="2">Coenzyme Q-binding protein COQ10 START domain-containing protein</fullName>
    </recommendedName>
</protein>
<comment type="caution">
    <text evidence="3">The sequence shown here is derived from an EMBL/GenBank/DDBJ whole genome shotgun (WGS) entry which is preliminary data.</text>
</comment>
<dbReference type="RefSeq" id="WP_151598449.1">
    <property type="nucleotide sequence ID" value="NZ_WBMS02000045.1"/>
</dbReference>